<accession>A0A172Q0G9</accession>
<keyword evidence="1" id="KW-0472">Membrane</keyword>
<reference evidence="3" key="1">
    <citation type="submission" date="2016-03" db="EMBL/GenBank/DDBJ databases">
        <title>Characterization of Acinetobacter baumannii phage vB_AbaM_ME3.</title>
        <authorList>
            <person name="Buttimer C.T.H."/>
            <person name="Elbreki M."/>
            <person name="Coffey A."/>
        </authorList>
    </citation>
    <scope>NUCLEOTIDE SEQUENCE [LARGE SCALE GENOMIC DNA]</scope>
</reference>
<sequence length="70" mass="7489">MKIILKFLKGMLIGVGIIIAMVLLVVISAIVAIAFTNYFTPSYATPFYQFGGSLFVALILCCGILAASEK</sequence>
<keyword evidence="1" id="KW-0812">Transmembrane</keyword>
<organism evidence="2 3">
    <name type="scientific">Acinetobacter phage vB_AbaM_ME3</name>
    <dbReference type="NCBI Taxonomy" id="1837876"/>
    <lineage>
        <taxon>Viruses</taxon>
        <taxon>Duplodnaviria</taxon>
        <taxon>Heunggongvirae</taxon>
        <taxon>Uroviricota</taxon>
        <taxon>Caudoviricetes</taxon>
        <taxon>Metrivirus</taxon>
        <taxon>Metrivirus ME3</taxon>
    </lineage>
</organism>
<name>A0A172Q0G9_9CAUD</name>
<gene>
    <name evidence="2" type="ORF">ME3_197</name>
</gene>
<evidence type="ECO:0000313" key="3">
    <source>
        <dbReference type="Proteomes" id="UP000225947"/>
    </source>
</evidence>
<evidence type="ECO:0000256" key="1">
    <source>
        <dbReference type="SAM" id="Phobius"/>
    </source>
</evidence>
<keyword evidence="3" id="KW-1185">Reference proteome</keyword>
<keyword evidence="1" id="KW-1133">Transmembrane helix</keyword>
<dbReference type="Proteomes" id="UP000225947">
    <property type="component" value="Segment"/>
</dbReference>
<dbReference type="EMBL" id="KU935715">
    <property type="protein sequence ID" value="AND75358.1"/>
    <property type="molecule type" value="Genomic_DNA"/>
</dbReference>
<evidence type="ECO:0000313" key="2">
    <source>
        <dbReference type="EMBL" id="AND75358.1"/>
    </source>
</evidence>
<protein>
    <submittedName>
        <fullName evidence="2">Uncharacterized protein</fullName>
    </submittedName>
</protein>
<feature type="transmembrane region" description="Helical" evidence="1">
    <location>
        <begin position="12"/>
        <end position="35"/>
    </location>
</feature>
<feature type="transmembrane region" description="Helical" evidence="1">
    <location>
        <begin position="47"/>
        <end position="67"/>
    </location>
</feature>
<proteinExistence type="predicted"/>